<dbReference type="EMBL" id="JAHHUM010001836">
    <property type="protein sequence ID" value="KAK5608224.1"/>
    <property type="molecule type" value="Genomic_DNA"/>
</dbReference>
<accession>A0AAV9RH37</accession>
<gene>
    <name evidence="1" type="ORF">CRENBAI_002202</name>
</gene>
<reference evidence="1 2" key="1">
    <citation type="submission" date="2021-06" db="EMBL/GenBank/DDBJ databases">
        <authorList>
            <person name="Palmer J.M."/>
        </authorList>
    </citation>
    <scope>NUCLEOTIDE SEQUENCE [LARGE SCALE GENOMIC DNA]</scope>
    <source>
        <strain evidence="1 2">MEX-2019</strain>
        <tissue evidence="1">Muscle</tissue>
    </source>
</reference>
<evidence type="ECO:0000313" key="1">
    <source>
        <dbReference type="EMBL" id="KAK5608224.1"/>
    </source>
</evidence>
<protein>
    <submittedName>
        <fullName evidence="1">Uncharacterized protein</fullName>
    </submittedName>
</protein>
<evidence type="ECO:0000313" key="2">
    <source>
        <dbReference type="Proteomes" id="UP001311232"/>
    </source>
</evidence>
<name>A0AAV9RH37_9TELE</name>
<comment type="caution">
    <text evidence="1">The sequence shown here is derived from an EMBL/GenBank/DDBJ whole genome shotgun (WGS) entry which is preliminary data.</text>
</comment>
<proteinExistence type="predicted"/>
<dbReference type="Proteomes" id="UP001311232">
    <property type="component" value="Unassembled WGS sequence"/>
</dbReference>
<keyword evidence="2" id="KW-1185">Reference proteome</keyword>
<sequence>MDTVTLFSPYYIDMGSIAGDFSCCMDNNLDLHMQNSVLSCQSGCNDAGLADVWREFNATVKDYSFYSARNYSCLDLFLLPQELLSSVTSCNIQGLDNETETPVILVWEVSWLNWTSLVASLH</sequence>
<dbReference type="AlphaFoldDB" id="A0AAV9RH37"/>
<organism evidence="1 2">
    <name type="scientific">Crenichthys baileyi</name>
    <name type="common">White River springfish</name>
    <dbReference type="NCBI Taxonomy" id="28760"/>
    <lineage>
        <taxon>Eukaryota</taxon>
        <taxon>Metazoa</taxon>
        <taxon>Chordata</taxon>
        <taxon>Craniata</taxon>
        <taxon>Vertebrata</taxon>
        <taxon>Euteleostomi</taxon>
        <taxon>Actinopterygii</taxon>
        <taxon>Neopterygii</taxon>
        <taxon>Teleostei</taxon>
        <taxon>Neoteleostei</taxon>
        <taxon>Acanthomorphata</taxon>
        <taxon>Ovalentaria</taxon>
        <taxon>Atherinomorphae</taxon>
        <taxon>Cyprinodontiformes</taxon>
        <taxon>Goodeidae</taxon>
        <taxon>Crenichthys</taxon>
    </lineage>
</organism>
<dbReference type="Gene3D" id="3.60.10.10">
    <property type="entry name" value="Endonuclease/exonuclease/phosphatase"/>
    <property type="match status" value="1"/>
</dbReference>
<dbReference type="SUPFAM" id="SSF56219">
    <property type="entry name" value="DNase I-like"/>
    <property type="match status" value="1"/>
</dbReference>
<dbReference type="InterPro" id="IPR036691">
    <property type="entry name" value="Endo/exonu/phosph_ase_sf"/>
</dbReference>